<keyword evidence="1 5" id="KW-0328">Glycosyltransferase</keyword>
<proteinExistence type="inferred from homology"/>
<keyword evidence="7" id="KW-1185">Reference proteome</keyword>
<keyword evidence="3 5" id="KW-0777">Teichoic acid biosynthesis</keyword>
<comment type="function">
    <text evidence="5">Catalyzes the conversion of GlcNAc-PP-undecaprenol into ManNAc-GlcNAc-PP-undecaprenol, the first committed lipid intermediate in the de novo synthesis of teichoic acid.</text>
</comment>
<dbReference type="EC" id="2.4.1.187" evidence="5"/>
<reference evidence="6 7" key="1">
    <citation type="submission" date="2022-01" db="EMBL/GenBank/DDBJ databases">
        <title>Alkalihalobacillus sp. EGI L200015, a novel bacterium isolated from a salt lake sediment.</title>
        <authorList>
            <person name="Gao L."/>
            <person name="Fang B.-Z."/>
            <person name="Li W.-J."/>
        </authorList>
    </citation>
    <scope>NUCLEOTIDE SEQUENCE [LARGE SCALE GENOMIC DNA]</scope>
    <source>
        <strain evidence="6 7">KCTC 12718</strain>
    </source>
</reference>
<dbReference type="PANTHER" id="PTHR34136:SF1">
    <property type="entry name" value="UDP-N-ACETYL-D-MANNOSAMINURONIC ACID TRANSFERASE"/>
    <property type="match status" value="1"/>
</dbReference>
<keyword evidence="2 5" id="KW-0808">Transferase</keyword>
<dbReference type="NCBIfam" id="TIGR00696">
    <property type="entry name" value="wecG_tagA_cpsF"/>
    <property type="match status" value="1"/>
</dbReference>
<dbReference type="EMBL" id="JAKIJS010000001">
    <property type="protein sequence ID" value="MCF6138772.1"/>
    <property type="molecule type" value="Genomic_DNA"/>
</dbReference>
<dbReference type="InterPro" id="IPR034714">
    <property type="entry name" value="TagA_TarA"/>
</dbReference>
<comment type="pathway">
    <text evidence="5">Cell wall biogenesis; teichoic acid biosynthesis.</text>
</comment>
<evidence type="ECO:0000313" key="6">
    <source>
        <dbReference type="EMBL" id="MCF6138772.1"/>
    </source>
</evidence>
<evidence type="ECO:0000256" key="1">
    <source>
        <dbReference type="ARBA" id="ARBA00022676"/>
    </source>
</evidence>
<evidence type="ECO:0000313" key="7">
    <source>
        <dbReference type="Proteomes" id="UP001649381"/>
    </source>
</evidence>
<dbReference type="Pfam" id="PF03808">
    <property type="entry name" value="Glyco_tran_WecG"/>
    <property type="match status" value="1"/>
</dbReference>
<sequence>MAISKVKILDVPFVNTTLNEFIDHILNEHILKSKKASIVTANPEIVMHANEDSSYMQILHHANYVTADGIGIVKAAEKLGQPLPERVTGYDLMKGFLSKANQQKMSIYLLGAKDEVIQLAKENIQKTYPNLEIVGYHNGYFNWEENDIGEEIKQLKPDFVFVALGFPRQEKWINQHIDQFDKGVFMGVGGCFDVWAGTVKRAPIIWQKVHLEWFYRLLNQPSRIGRMMAIPKFMKKINEQKVKEKS</sequence>
<keyword evidence="4 5" id="KW-0961">Cell wall biogenesis/degradation</keyword>
<organism evidence="6 7">
    <name type="scientific">Pseudalkalibacillus berkeleyi</name>
    <dbReference type="NCBI Taxonomy" id="1069813"/>
    <lineage>
        <taxon>Bacteria</taxon>
        <taxon>Bacillati</taxon>
        <taxon>Bacillota</taxon>
        <taxon>Bacilli</taxon>
        <taxon>Bacillales</taxon>
        <taxon>Fictibacillaceae</taxon>
        <taxon>Pseudalkalibacillus</taxon>
    </lineage>
</organism>
<evidence type="ECO:0000256" key="2">
    <source>
        <dbReference type="ARBA" id="ARBA00022679"/>
    </source>
</evidence>
<gene>
    <name evidence="6" type="ORF">L2716_13630</name>
</gene>
<dbReference type="RefSeq" id="WP_236336729.1">
    <property type="nucleotide sequence ID" value="NZ_JAKIJS010000001.1"/>
</dbReference>
<name>A0ABS9H4L5_9BACL</name>
<comment type="similarity">
    <text evidence="5">Belongs to the glycosyltransferase 26 family. TagA/TarA subfamily.</text>
</comment>
<dbReference type="PANTHER" id="PTHR34136">
    <property type="match status" value="1"/>
</dbReference>
<evidence type="ECO:0000256" key="4">
    <source>
        <dbReference type="ARBA" id="ARBA00023316"/>
    </source>
</evidence>
<protein>
    <recommendedName>
        <fullName evidence="5">N-acetylglucosaminyldiphosphoundecaprenol N-acetyl-beta-D-mannosaminyltransferase</fullName>
        <ecNumber evidence="5">2.4.1.187</ecNumber>
    </recommendedName>
    <alternativeName>
        <fullName evidence="5">N-acetylmannosaminyltransferase</fullName>
    </alternativeName>
    <alternativeName>
        <fullName evidence="5">UDP-N-acetylmannosamine transferase</fullName>
    </alternativeName>
    <alternativeName>
        <fullName evidence="5">UDP-N-acetylmannosamine:N-acetylglucosaminyl pyrophosphorylundecaprenol N-acetylmannosaminyltransferase</fullName>
    </alternativeName>
</protein>
<dbReference type="InterPro" id="IPR004629">
    <property type="entry name" value="WecG_TagA_CpsF"/>
</dbReference>
<dbReference type="HAMAP" id="MF_02070">
    <property type="entry name" value="TagA_TarA"/>
    <property type="match status" value="1"/>
</dbReference>
<comment type="caution">
    <text evidence="6">The sequence shown here is derived from an EMBL/GenBank/DDBJ whole genome shotgun (WGS) entry which is preliminary data.</text>
</comment>
<evidence type="ECO:0000256" key="5">
    <source>
        <dbReference type="HAMAP-Rule" id="MF_02070"/>
    </source>
</evidence>
<evidence type="ECO:0000256" key="3">
    <source>
        <dbReference type="ARBA" id="ARBA00022944"/>
    </source>
</evidence>
<dbReference type="Proteomes" id="UP001649381">
    <property type="component" value="Unassembled WGS sequence"/>
</dbReference>
<dbReference type="CDD" id="cd06533">
    <property type="entry name" value="Glyco_transf_WecG_TagA"/>
    <property type="match status" value="1"/>
</dbReference>
<accession>A0ABS9H4L5</accession>
<comment type="catalytic activity">
    <reaction evidence="5">
        <text>UDP-N-acetyl-alpha-D-mannosamine + N-acetyl-alpha-D-glucosaminyl-di-trans,octa-cis-undecaprenyl diphosphate = N-acetyl-beta-D-mannosaminyl-(1-&gt;4)-N-acetyl-alpha-D-glucosaminyl di-trans,octa-cis-undecaprenyl diphosphate + UDP + H(+)</text>
        <dbReference type="Rhea" id="RHEA:16053"/>
        <dbReference type="ChEBI" id="CHEBI:15378"/>
        <dbReference type="ChEBI" id="CHEBI:58223"/>
        <dbReference type="ChEBI" id="CHEBI:62959"/>
        <dbReference type="ChEBI" id="CHEBI:68623"/>
        <dbReference type="ChEBI" id="CHEBI:132210"/>
        <dbReference type="EC" id="2.4.1.187"/>
    </reaction>
</comment>